<accession>A0A368GMW4</accession>
<dbReference type="OrthoDB" id="10055660at2759"/>
<comment type="caution">
    <text evidence="2">The sequence shown here is derived from an EMBL/GenBank/DDBJ whole genome shotgun (WGS) entry which is preliminary data.</text>
</comment>
<name>A0A368GMW4_ANCCA</name>
<dbReference type="AlphaFoldDB" id="A0A368GMW4"/>
<dbReference type="InterPro" id="IPR025476">
    <property type="entry name" value="Helitron_helicase-like"/>
</dbReference>
<reference evidence="2 3" key="1">
    <citation type="submission" date="2014-10" db="EMBL/GenBank/DDBJ databases">
        <title>Draft genome of the hookworm Ancylostoma caninum.</title>
        <authorList>
            <person name="Mitreva M."/>
        </authorList>
    </citation>
    <scope>NUCLEOTIDE SEQUENCE [LARGE SCALE GENOMIC DNA]</scope>
    <source>
        <strain evidence="2 3">Baltimore</strain>
    </source>
</reference>
<gene>
    <name evidence="2" type="ORF">ANCCAN_09614</name>
</gene>
<dbReference type="Pfam" id="PF14214">
    <property type="entry name" value="Helitron_like_N"/>
    <property type="match status" value="1"/>
</dbReference>
<organism evidence="2 3">
    <name type="scientific">Ancylostoma caninum</name>
    <name type="common">Dog hookworm</name>
    <dbReference type="NCBI Taxonomy" id="29170"/>
    <lineage>
        <taxon>Eukaryota</taxon>
        <taxon>Metazoa</taxon>
        <taxon>Ecdysozoa</taxon>
        <taxon>Nematoda</taxon>
        <taxon>Chromadorea</taxon>
        <taxon>Rhabditida</taxon>
        <taxon>Rhabditina</taxon>
        <taxon>Rhabditomorpha</taxon>
        <taxon>Strongyloidea</taxon>
        <taxon>Ancylostomatidae</taxon>
        <taxon>Ancylostomatinae</taxon>
        <taxon>Ancylostoma</taxon>
    </lineage>
</organism>
<dbReference type="EMBL" id="JOJR01000130">
    <property type="protein sequence ID" value="RCN44400.1"/>
    <property type="molecule type" value="Genomic_DNA"/>
</dbReference>
<feature type="domain" description="Helitron helicase-like" evidence="1">
    <location>
        <begin position="26"/>
        <end position="195"/>
    </location>
</feature>
<protein>
    <recommendedName>
        <fullName evidence="1">Helitron helicase-like domain-containing protein</fullName>
    </recommendedName>
</protein>
<sequence length="649" mass="75405">MKNPSQRMRKRITQREFYSNLLAIPESFNPLHHAGKLLQQFVVDAYVKIEQNRLNYTKTQKQLWIDSYRGLADHLSSDATDGPPGQRIILPSSFQGGPRAMHQSYQDAMAIVAKYGKPDYFLTFTCNPQWREITENLYSGQNSSDRPDLVARVFHRKLEILQEYLLKKHVLGRVVAHVAVMEWQKRGLLHRHMLLIMSADAKPRDVEQVDSAIKAFLPDPNENNRPFDIRFPKDFRETTDINVDGYPKYRRPNNGRTVVIGGETFTNQHVVPYNRLLLLLLNAHVNVEVCGYIQVVKYLYKYVYKGPDRASLRLLQENVSGRLNEILAYLDARYVCAPEAIHHIFKYECQFKSDTVYRLQVHLPDYQFVAFLAGQEQEALSAAAHRDTRLTAWFKLNLEYEQREQDGVDLQGGIDPRTLYYYQIPEFFTFVQETRKWTIRERGTPQIGRMYTATPRDMERFSLRLLLLHRKNIHSFEDLRTIEGVVHTTFTEAARAFNLLHDDAHYGECLAEAAQFQMPFELRALFGYMLAFCDISDPQLLYDRIKTSMAEDFINREYSPLDAESLVYYDLSDRLAILQYNLSERITPPTPHRPELEAIQDDWEYHSNKGTELYNCLNSQQRTAADSILASFKTGRQKTHYIDGPGGSG</sequence>
<keyword evidence="3" id="KW-1185">Reference proteome</keyword>
<dbReference type="PANTHER" id="PTHR10492:SF57">
    <property type="entry name" value="ATP-DEPENDENT DNA HELICASE"/>
    <property type="match status" value="1"/>
</dbReference>
<evidence type="ECO:0000259" key="1">
    <source>
        <dbReference type="Pfam" id="PF14214"/>
    </source>
</evidence>
<evidence type="ECO:0000313" key="3">
    <source>
        <dbReference type="Proteomes" id="UP000252519"/>
    </source>
</evidence>
<evidence type="ECO:0000313" key="2">
    <source>
        <dbReference type="EMBL" id="RCN44400.1"/>
    </source>
</evidence>
<dbReference type="STRING" id="29170.A0A368GMW4"/>
<proteinExistence type="predicted"/>
<dbReference type="PANTHER" id="PTHR10492">
    <property type="match status" value="1"/>
</dbReference>
<dbReference type="Proteomes" id="UP000252519">
    <property type="component" value="Unassembled WGS sequence"/>
</dbReference>